<dbReference type="InterPro" id="IPR051829">
    <property type="entry name" value="Multiheme_Cytochr_ET"/>
</dbReference>
<accession>X0W4F4</accession>
<proteinExistence type="predicted"/>
<dbReference type="AlphaFoldDB" id="X0W4F4"/>
<dbReference type="Gene3D" id="1.10.780.10">
    <property type="entry name" value="Hydroxylamine Oxidoreductase, Chain A, domain 1"/>
    <property type="match status" value="1"/>
</dbReference>
<dbReference type="Gene3D" id="1.20.850.10">
    <property type="entry name" value="Hydroxylamine Oxidoreductase, Chain A, domain 2"/>
    <property type="match status" value="1"/>
</dbReference>
<dbReference type="EMBL" id="BARS01038720">
    <property type="protein sequence ID" value="GAG25749.1"/>
    <property type="molecule type" value="Genomic_DNA"/>
</dbReference>
<keyword evidence="1" id="KW-0732">Signal</keyword>
<dbReference type="Pfam" id="PF13447">
    <property type="entry name" value="Multi-haem_cyto"/>
    <property type="match status" value="1"/>
</dbReference>
<evidence type="ECO:0000256" key="1">
    <source>
        <dbReference type="ARBA" id="ARBA00022729"/>
    </source>
</evidence>
<evidence type="ECO:0000259" key="2">
    <source>
        <dbReference type="Pfam" id="PF13435"/>
    </source>
</evidence>
<dbReference type="SUPFAM" id="SSF48695">
    <property type="entry name" value="Multiheme cytochromes"/>
    <property type="match status" value="1"/>
</dbReference>
<organism evidence="3">
    <name type="scientific">marine sediment metagenome</name>
    <dbReference type="NCBI Taxonomy" id="412755"/>
    <lineage>
        <taxon>unclassified sequences</taxon>
        <taxon>metagenomes</taxon>
        <taxon>ecological metagenomes</taxon>
    </lineage>
</organism>
<comment type="caution">
    <text evidence="3">The sequence shown here is derived from an EMBL/GenBank/DDBJ whole genome shotgun (WGS) entry which is preliminary data.</text>
</comment>
<gene>
    <name evidence="3" type="ORF">S01H1_59214</name>
</gene>
<reference evidence="3" key="1">
    <citation type="journal article" date="2014" name="Front. Microbiol.">
        <title>High frequency of phylogenetically diverse reductive dehalogenase-homologous genes in deep subseafloor sedimentary metagenomes.</title>
        <authorList>
            <person name="Kawai M."/>
            <person name="Futagami T."/>
            <person name="Toyoda A."/>
            <person name="Takaki Y."/>
            <person name="Nishi S."/>
            <person name="Hori S."/>
            <person name="Arai W."/>
            <person name="Tsubouchi T."/>
            <person name="Morono Y."/>
            <person name="Uchiyama I."/>
            <person name="Ito T."/>
            <person name="Fujiyama A."/>
            <person name="Inagaki F."/>
            <person name="Takami H."/>
        </authorList>
    </citation>
    <scope>NUCLEOTIDE SEQUENCE</scope>
    <source>
        <strain evidence="3">Expedition CK06-06</strain>
    </source>
</reference>
<dbReference type="InterPro" id="IPR023155">
    <property type="entry name" value="Cyt_c-552/4"/>
</dbReference>
<name>X0W4F4_9ZZZZ</name>
<dbReference type="PANTHER" id="PTHR35038">
    <property type="entry name" value="DISSIMILATORY SULFITE REDUCTASE SIRA"/>
    <property type="match status" value="1"/>
</dbReference>
<feature type="non-terminal residue" evidence="3">
    <location>
        <position position="255"/>
    </location>
</feature>
<evidence type="ECO:0000313" key="3">
    <source>
        <dbReference type="EMBL" id="GAG25749.1"/>
    </source>
</evidence>
<dbReference type="Pfam" id="PF13435">
    <property type="entry name" value="Cytochrome_C554"/>
    <property type="match status" value="2"/>
</dbReference>
<sequence length="255" mass="28065">MLVADHEANRRRVEEGLEPVITAANKACVECHTTDSPALVMEWEHSRHAQYGVGCYDCHVAEEGEPDAWKHEGEFISALVTPKDCARCHVREYEEFAHSHHASAGEILASLDNVLAEKVAGLPDNNADAINGCWQCHGAIVKFAKAEDGSILRTGKENKPVLDPESWPNSGIGRLNPDGSRGSCHACHSRHAFEVKLSRSPENCGKCHLGPDHPQMEVYNESKHGIAFHANRERMNLDKEGDWVLGKDYSAAPTC</sequence>
<protein>
    <recommendedName>
        <fullName evidence="2">Cytochrome c-552/4 domain-containing protein</fullName>
    </recommendedName>
</protein>
<dbReference type="InterPro" id="IPR036280">
    <property type="entry name" value="Multihaem_cyt_sf"/>
</dbReference>
<dbReference type="PANTHER" id="PTHR35038:SF8">
    <property type="entry name" value="C-TYPE POLYHEME CYTOCHROME OMCC"/>
    <property type="match status" value="1"/>
</dbReference>
<feature type="domain" description="Cytochrome c-552/4" evidence="2">
    <location>
        <begin position="15"/>
        <end position="59"/>
    </location>
</feature>
<feature type="domain" description="Cytochrome c-552/4" evidence="2">
    <location>
        <begin position="85"/>
        <end position="141"/>
    </location>
</feature>